<dbReference type="EMBL" id="HACG01008778">
    <property type="protein sequence ID" value="CEK55643.1"/>
    <property type="molecule type" value="Transcribed_RNA"/>
</dbReference>
<feature type="compositionally biased region" description="Polar residues" evidence="1">
    <location>
        <begin position="24"/>
        <end position="36"/>
    </location>
</feature>
<reference evidence="2" key="1">
    <citation type="submission" date="2014-12" db="EMBL/GenBank/DDBJ databases">
        <title>Insight into the proteome of Arion vulgaris.</title>
        <authorList>
            <person name="Aradska J."/>
            <person name="Bulat T."/>
            <person name="Smidak R."/>
            <person name="Sarate P."/>
            <person name="Gangsoo J."/>
            <person name="Sialana F."/>
            <person name="Bilban M."/>
            <person name="Lubec G."/>
        </authorList>
    </citation>
    <scope>NUCLEOTIDE SEQUENCE</scope>
    <source>
        <tissue evidence="2">Skin</tissue>
    </source>
</reference>
<feature type="compositionally biased region" description="Polar residues" evidence="1">
    <location>
        <begin position="46"/>
        <end position="55"/>
    </location>
</feature>
<dbReference type="AlphaFoldDB" id="A0A0B6YHD4"/>
<evidence type="ECO:0000313" key="2">
    <source>
        <dbReference type="EMBL" id="CEK55643.1"/>
    </source>
</evidence>
<gene>
    <name evidence="2" type="primary">ORF25694</name>
</gene>
<organism evidence="2">
    <name type="scientific">Arion vulgaris</name>
    <dbReference type="NCBI Taxonomy" id="1028688"/>
    <lineage>
        <taxon>Eukaryota</taxon>
        <taxon>Metazoa</taxon>
        <taxon>Spiralia</taxon>
        <taxon>Lophotrochozoa</taxon>
        <taxon>Mollusca</taxon>
        <taxon>Gastropoda</taxon>
        <taxon>Heterobranchia</taxon>
        <taxon>Euthyneura</taxon>
        <taxon>Panpulmonata</taxon>
        <taxon>Eupulmonata</taxon>
        <taxon>Stylommatophora</taxon>
        <taxon>Helicina</taxon>
        <taxon>Arionoidea</taxon>
        <taxon>Arionidae</taxon>
        <taxon>Arion</taxon>
    </lineage>
</organism>
<proteinExistence type="predicted"/>
<sequence>SKNPLEDGARNSGGTRSESKRMVASSSAHSKRTTLVASGADGKENMLQSPTIRQR</sequence>
<feature type="non-terminal residue" evidence="2">
    <location>
        <position position="1"/>
    </location>
</feature>
<protein>
    <submittedName>
        <fullName evidence="2">Uncharacterized protein</fullName>
    </submittedName>
</protein>
<accession>A0A0B6YHD4</accession>
<evidence type="ECO:0000256" key="1">
    <source>
        <dbReference type="SAM" id="MobiDB-lite"/>
    </source>
</evidence>
<feature type="region of interest" description="Disordered" evidence="1">
    <location>
        <begin position="1"/>
        <end position="55"/>
    </location>
</feature>
<name>A0A0B6YHD4_9EUPU</name>